<gene>
    <name evidence="1" type="ORF">DPMN_140252</name>
</gene>
<dbReference type="AlphaFoldDB" id="A0A9D4JLK4"/>
<evidence type="ECO:0000313" key="2">
    <source>
        <dbReference type="Proteomes" id="UP000828390"/>
    </source>
</evidence>
<evidence type="ECO:0008006" key="3">
    <source>
        <dbReference type="Google" id="ProtNLM"/>
    </source>
</evidence>
<reference evidence="1" key="2">
    <citation type="submission" date="2020-11" db="EMBL/GenBank/DDBJ databases">
        <authorList>
            <person name="McCartney M.A."/>
            <person name="Auch B."/>
            <person name="Kono T."/>
            <person name="Mallez S."/>
            <person name="Becker A."/>
            <person name="Gohl D.M."/>
            <person name="Silverstein K.A.T."/>
            <person name="Koren S."/>
            <person name="Bechman K.B."/>
            <person name="Herman A."/>
            <person name="Abrahante J.E."/>
            <person name="Garbe J."/>
        </authorList>
    </citation>
    <scope>NUCLEOTIDE SEQUENCE</scope>
    <source>
        <strain evidence="1">Duluth1</strain>
        <tissue evidence="1">Whole animal</tissue>
    </source>
</reference>
<sequence length="185" mass="21164">MPEGKSDTAIAENFADHFLDKINKIRDALASFEKFTPDHKEVPYFGMFEDLTQDEVKKIINHLQTKSCELDALPTRGSYLGPWLYLTYAGTLFDVVHPSIKVYGFADDHTANKRFKPTSSSVERTAIQELESCALVINNWMNENKLKMNASKTEFIMFGIQIRFKPKRTAGSDSQSRLNTEMEDR</sequence>
<protein>
    <recommendedName>
        <fullName evidence="3">Reverse transcriptase domain-containing protein</fullName>
    </recommendedName>
</protein>
<keyword evidence="2" id="KW-1185">Reference proteome</keyword>
<dbReference type="Proteomes" id="UP000828390">
    <property type="component" value="Unassembled WGS sequence"/>
</dbReference>
<organism evidence="1 2">
    <name type="scientific">Dreissena polymorpha</name>
    <name type="common">Zebra mussel</name>
    <name type="synonym">Mytilus polymorpha</name>
    <dbReference type="NCBI Taxonomy" id="45954"/>
    <lineage>
        <taxon>Eukaryota</taxon>
        <taxon>Metazoa</taxon>
        <taxon>Spiralia</taxon>
        <taxon>Lophotrochozoa</taxon>
        <taxon>Mollusca</taxon>
        <taxon>Bivalvia</taxon>
        <taxon>Autobranchia</taxon>
        <taxon>Heteroconchia</taxon>
        <taxon>Euheterodonta</taxon>
        <taxon>Imparidentia</taxon>
        <taxon>Neoheterodontei</taxon>
        <taxon>Myida</taxon>
        <taxon>Dreissenoidea</taxon>
        <taxon>Dreissenidae</taxon>
        <taxon>Dreissena</taxon>
    </lineage>
</organism>
<evidence type="ECO:0000313" key="1">
    <source>
        <dbReference type="EMBL" id="KAH3811837.1"/>
    </source>
</evidence>
<accession>A0A9D4JLK4</accession>
<name>A0A9D4JLK4_DREPO</name>
<comment type="caution">
    <text evidence="1">The sequence shown here is derived from an EMBL/GenBank/DDBJ whole genome shotgun (WGS) entry which is preliminary data.</text>
</comment>
<proteinExistence type="predicted"/>
<reference evidence="1" key="1">
    <citation type="journal article" date="2019" name="bioRxiv">
        <title>The Genome of the Zebra Mussel, Dreissena polymorpha: A Resource for Invasive Species Research.</title>
        <authorList>
            <person name="McCartney M.A."/>
            <person name="Auch B."/>
            <person name="Kono T."/>
            <person name="Mallez S."/>
            <person name="Zhang Y."/>
            <person name="Obille A."/>
            <person name="Becker A."/>
            <person name="Abrahante J.E."/>
            <person name="Garbe J."/>
            <person name="Badalamenti J.P."/>
            <person name="Herman A."/>
            <person name="Mangelson H."/>
            <person name="Liachko I."/>
            <person name="Sullivan S."/>
            <person name="Sone E.D."/>
            <person name="Koren S."/>
            <person name="Silverstein K.A.T."/>
            <person name="Beckman K.B."/>
            <person name="Gohl D.M."/>
        </authorList>
    </citation>
    <scope>NUCLEOTIDE SEQUENCE</scope>
    <source>
        <strain evidence="1">Duluth1</strain>
        <tissue evidence="1">Whole animal</tissue>
    </source>
</reference>
<dbReference type="EMBL" id="JAIWYP010000006">
    <property type="protein sequence ID" value="KAH3811837.1"/>
    <property type="molecule type" value="Genomic_DNA"/>
</dbReference>